<dbReference type="NCBIfam" id="TIGR00879">
    <property type="entry name" value="SP"/>
    <property type="match status" value="1"/>
</dbReference>
<dbReference type="GO" id="GO:0005886">
    <property type="term" value="C:plasma membrane"/>
    <property type="evidence" value="ECO:0007669"/>
    <property type="project" value="TreeGrafter"/>
</dbReference>
<dbReference type="InterPro" id="IPR050360">
    <property type="entry name" value="MFS_Sugar_Transporters"/>
</dbReference>
<evidence type="ECO:0000259" key="11">
    <source>
        <dbReference type="PROSITE" id="PS50850"/>
    </source>
</evidence>
<keyword evidence="5 9" id="KW-0812">Transmembrane</keyword>
<dbReference type="Proteomes" id="UP000774326">
    <property type="component" value="Unassembled WGS sequence"/>
</dbReference>
<dbReference type="PROSITE" id="PS50042">
    <property type="entry name" value="CNMP_BINDING_3"/>
    <property type="match status" value="1"/>
</dbReference>
<dbReference type="PANTHER" id="PTHR48022">
    <property type="entry name" value="PLASTIDIC GLUCOSE TRANSPORTER 4"/>
    <property type="match status" value="1"/>
</dbReference>
<name>A0A9P8Q137_WICPI</name>
<gene>
    <name evidence="12" type="ORF">WICPIJ_007757</name>
</gene>
<sequence>MSEEQLASGATSVDQEKIVHEQEYESPSGIAGIPEKKASEYIFISLLCLLVAFGGFIFGWDTGTVGGFVNMSDFKERFGVLDADGAYKLTNVRVGLMISIFNIGCAFGGVILAPIGDRLGRRIGLMITMVVYIVGILIQITSNQGKWYQYFIGRIISGFAVGSIAVLSPMLISESSPKILRGTLVSCYQLMITFGIFLGYCANYGTKTYTNSAQWRIPLGLCFLYALLMICGMTFMPESPRYLVEVGKVEEARKSIAKSNKVHIDDSSIFGEIELLQAAIDKEQAAGKASWGELITGKPKIFYRVVLGVMLQSLQQLTGDNYFFYYGTTIFQAVGMDDSFQTAIVLGIVNLVSTFPGLYVVEKLGRRKSLLLGAAGMVACFIVFATLGVKALYPHGYDGETSKGAGNGMIVFACFYIFCFSSTWGPCVSVCVSETYPIRIRSRAMGIATAANWLWGFLISFFTPFITSAIHFYYGYVFMGCLIFAFFYVYFFLPETKGLSLEEVNELYEENVLPWKSEGWVPSSKRNGETAEAQEEENQAQNFMKRFF</sequence>
<keyword evidence="4" id="KW-0762">Sugar transport</keyword>
<evidence type="ECO:0000256" key="7">
    <source>
        <dbReference type="ARBA" id="ARBA00023136"/>
    </source>
</evidence>
<dbReference type="InterPro" id="IPR005829">
    <property type="entry name" value="Sugar_transporter_CS"/>
</dbReference>
<feature type="transmembrane region" description="Helical" evidence="9">
    <location>
        <begin position="409"/>
        <end position="432"/>
    </location>
</feature>
<dbReference type="InterPro" id="IPR036259">
    <property type="entry name" value="MFS_trans_sf"/>
</dbReference>
<proteinExistence type="inferred from homology"/>
<dbReference type="PRINTS" id="PR00171">
    <property type="entry name" value="SUGRTRNSPORT"/>
</dbReference>
<dbReference type="EMBL" id="JAEUBG010004492">
    <property type="protein sequence ID" value="KAH3681280.1"/>
    <property type="molecule type" value="Genomic_DNA"/>
</dbReference>
<organism evidence="12 13">
    <name type="scientific">Wickerhamomyces pijperi</name>
    <name type="common">Yeast</name>
    <name type="synonym">Pichia pijperi</name>
    <dbReference type="NCBI Taxonomy" id="599730"/>
    <lineage>
        <taxon>Eukaryota</taxon>
        <taxon>Fungi</taxon>
        <taxon>Dikarya</taxon>
        <taxon>Ascomycota</taxon>
        <taxon>Saccharomycotina</taxon>
        <taxon>Saccharomycetes</taxon>
        <taxon>Phaffomycetales</taxon>
        <taxon>Wickerhamomycetaceae</taxon>
        <taxon>Wickerhamomyces</taxon>
    </lineage>
</organism>
<evidence type="ECO:0000256" key="8">
    <source>
        <dbReference type="RuleBase" id="RU003346"/>
    </source>
</evidence>
<dbReference type="AlphaFoldDB" id="A0A9P8Q137"/>
<dbReference type="PROSITE" id="PS00216">
    <property type="entry name" value="SUGAR_TRANSPORT_1"/>
    <property type="match status" value="1"/>
</dbReference>
<accession>A0A9P8Q137</accession>
<dbReference type="FunFam" id="1.20.1250.20:FF:000044">
    <property type="entry name" value="Hexose transporter Hxt3p"/>
    <property type="match status" value="1"/>
</dbReference>
<protein>
    <recommendedName>
        <fullName evidence="14">Major facilitator superfamily (MFS) profile domain-containing protein</fullName>
    </recommendedName>
</protein>
<dbReference type="PROSITE" id="PS50850">
    <property type="entry name" value="MFS"/>
    <property type="match status" value="1"/>
</dbReference>
<reference evidence="12" key="1">
    <citation type="journal article" date="2021" name="Open Biol.">
        <title>Shared evolutionary footprints suggest mitochondrial oxidative damage underlies multiple complex I losses in fungi.</title>
        <authorList>
            <person name="Schikora-Tamarit M.A."/>
            <person name="Marcet-Houben M."/>
            <person name="Nosek J."/>
            <person name="Gabaldon T."/>
        </authorList>
    </citation>
    <scope>NUCLEOTIDE SEQUENCE</scope>
    <source>
        <strain evidence="12">CBS2887</strain>
    </source>
</reference>
<dbReference type="Gene3D" id="1.20.1250.20">
    <property type="entry name" value="MFS general substrate transporter like domains"/>
    <property type="match status" value="1"/>
</dbReference>
<dbReference type="CDD" id="cd17356">
    <property type="entry name" value="MFS_HXT"/>
    <property type="match status" value="1"/>
</dbReference>
<evidence type="ECO:0000256" key="4">
    <source>
        <dbReference type="ARBA" id="ARBA00022597"/>
    </source>
</evidence>
<dbReference type="Pfam" id="PF00083">
    <property type="entry name" value="Sugar_tr"/>
    <property type="match status" value="1"/>
</dbReference>
<feature type="transmembrane region" description="Helical" evidence="9">
    <location>
        <begin position="444"/>
        <end position="466"/>
    </location>
</feature>
<evidence type="ECO:0000259" key="10">
    <source>
        <dbReference type="PROSITE" id="PS50042"/>
    </source>
</evidence>
<dbReference type="GO" id="GO:0055056">
    <property type="term" value="F:D-glucose transmembrane transporter activity"/>
    <property type="evidence" value="ECO:0007669"/>
    <property type="project" value="UniProtKB-ARBA"/>
</dbReference>
<feature type="transmembrane region" description="Helical" evidence="9">
    <location>
        <begin position="370"/>
        <end position="389"/>
    </location>
</feature>
<evidence type="ECO:0000256" key="1">
    <source>
        <dbReference type="ARBA" id="ARBA00004141"/>
    </source>
</evidence>
<comment type="similarity">
    <text evidence="2 8">Belongs to the major facilitator superfamily. Sugar transporter (TC 2.A.1.1) family.</text>
</comment>
<feature type="transmembrane region" description="Helical" evidence="9">
    <location>
        <begin position="217"/>
        <end position="236"/>
    </location>
</feature>
<feature type="transmembrane region" description="Helical" evidence="9">
    <location>
        <begin position="94"/>
        <end position="116"/>
    </location>
</feature>
<keyword evidence="7 9" id="KW-0472">Membrane</keyword>
<evidence type="ECO:0000256" key="3">
    <source>
        <dbReference type="ARBA" id="ARBA00022448"/>
    </source>
</evidence>
<dbReference type="InterPro" id="IPR005828">
    <property type="entry name" value="MFS_sugar_transport-like"/>
</dbReference>
<keyword evidence="6 9" id="KW-1133">Transmembrane helix</keyword>
<evidence type="ECO:0008006" key="14">
    <source>
        <dbReference type="Google" id="ProtNLM"/>
    </source>
</evidence>
<dbReference type="PANTHER" id="PTHR48022:SF75">
    <property type="entry name" value="GALACTOSE TRANSPORTER-RELATED"/>
    <property type="match status" value="1"/>
</dbReference>
<evidence type="ECO:0000256" key="6">
    <source>
        <dbReference type="ARBA" id="ARBA00022989"/>
    </source>
</evidence>
<evidence type="ECO:0000256" key="5">
    <source>
        <dbReference type="ARBA" id="ARBA00022692"/>
    </source>
</evidence>
<feature type="domain" description="Major facilitator superfamily (MFS) profile" evidence="11">
    <location>
        <begin position="47"/>
        <end position="497"/>
    </location>
</feature>
<evidence type="ECO:0000313" key="13">
    <source>
        <dbReference type="Proteomes" id="UP000774326"/>
    </source>
</evidence>
<evidence type="ECO:0000256" key="9">
    <source>
        <dbReference type="SAM" id="Phobius"/>
    </source>
</evidence>
<dbReference type="OrthoDB" id="5141738at2759"/>
<dbReference type="GO" id="GO:0005351">
    <property type="term" value="F:carbohydrate:proton symporter activity"/>
    <property type="evidence" value="ECO:0007669"/>
    <property type="project" value="TreeGrafter"/>
</dbReference>
<keyword evidence="3 8" id="KW-0813">Transport</keyword>
<evidence type="ECO:0000256" key="2">
    <source>
        <dbReference type="ARBA" id="ARBA00010992"/>
    </source>
</evidence>
<comment type="subcellular location">
    <subcellularLocation>
        <location evidence="1">Membrane</location>
        <topology evidence="1">Multi-pass membrane protein</topology>
    </subcellularLocation>
</comment>
<comment type="caution">
    <text evidence="12">The sequence shown here is derived from an EMBL/GenBank/DDBJ whole genome shotgun (WGS) entry which is preliminary data.</text>
</comment>
<keyword evidence="13" id="KW-1185">Reference proteome</keyword>
<feature type="transmembrane region" description="Helical" evidence="9">
    <location>
        <begin position="339"/>
        <end position="361"/>
    </location>
</feature>
<dbReference type="PROSITE" id="PS00217">
    <property type="entry name" value="SUGAR_TRANSPORT_2"/>
    <property type="match status" value="1"/>
</dbReference>
<dbReference type="InterPro" id="IPR003663">
    <property type="entry name" value="Sugar/inositol_transpt"/>
</dbReference>
<dbReference type="InterPro" id="IPR000595">
    <property type="entry name" value="cNMP-bd_dom"/>
</dbReference>
<feature type="transmembrane region" description="Helical" evidence="9">
    <location>
        <begin position="123"/>
        <end position="141"/>
    </location>
</feature>
<feature type="domain" description="Cyclic nucleotide-binding" evidence="10">
    <location>
        <begin position="242"/>
        <end position="286"/>
    </location>
</feature>
<feature type="transmembrane region" description="Helical" evidence="9">
    <location>
        <begin position="184"/>
        <end position="205"/>
    </location>
</feature>
<dbReference type="InterPro" id="IPR020846">
    <property type="entry name" value="MFS_dom"/>
</dbReference>
<feature type="transmembrane region" description="Helical" evidence="9">
    <location>
        <begin position="147"/>
        <end position="172"/>
    </location>
</feature>
<feature type="transmembrane region" description="Helical" evidence="9">
    <location>
        <begin position="472"/>
        <end position="493"/>
    </location>
</feature>
<reference evidence="12" key="2">
    <citation type="submission" date="2021-01" db="EMBL/GenBank/DDBJ databases">
        <authorList>
            <person name="Schikora-Tamarit M.A."/>
        </authorList>
    </citation>
    <scope>NUCLEOTIDE SEQUENCE</scope>
    <source>
        <strain evidence="12">CBS2887</strain>
    </source>
</reference>
<evidence type="ECO:0000313" key="12">
    <source>
        <dbReference type="EMBL" id="KAH3681280.1"/>
    </source>
</evidence>
<dbReference type="SUPFAM" id="SSF103473">
    <property type="entry name" value="MFS general substrate transporter"/>
    <property type="match status" value="1"/>
</dbReference>
<feature type="transmembrane region" description="Helical" evidence="9">
    <location>
        <begin position="41"/>
        <end position="60"/>
    </location>
</feature>